<reference evidence="1 2" key="2">
    <citation type="submission" date="2018-11" db="EMBL/GenBank/DDBJ databases">
        <authorList>
            <consortium name="Pathogen Informatics"/>
        </authorList>
    </citation>
    <scope>NUCLEOTIDE SEQUENCE [LARGE SCALE GENOMIC DNA]</scope>
    <source>
        <strain evidence="1 2">Egypt</strain>
    </source>
</reference>
<evidence type="ECO:0000313" key="3">
    <source>
        <dbReference type="WBParaSite" id="ECPE_0000887401-mRNA-1"/>
    </source>
</evidence>
<dbReference type="WBParaSite" id="ECPE_0000887401-mRNA-1">
    <property type="protein sequence ID" value="ECPE_0000887401-mRNA-1"/>
    <property type="gene ID" value="ECPE_0000887401"/>
</dbReference>
<name>A0A183APG1_9TREM</name>
<dbReference type="OrthoDB" id="75419at2759"/>
<organism evidence="3">
    <name type="scientific">Echinostoma caproni</name>
    <dbReference type="NCBI Taxonomy" id="27848"/>
    <lineage>
        <taxon>Eukaryota</taxon>
        <taxon>Metazoa</taxon>
        <taxon>Spiralia</taxon>
        <taxon>Lophotrochozoa</taxon>
        <taxon>Platyhelminthes</taxon>
        <taxon>Trematoda</taxon>
        <taxon>Digenea</taxon>
        <taxon>Plagiorchiida</taxon>
        <taxon>Echinostomata</taxon>
        <taxon>Echinostomatoidea</taxon>
        <taxon>Echinostomatidae</taxon>
        <taxon>Echinostoma</taxon>
    </lineage>
</organism>
<dbReference type="AlphaFoldDB" id="A0A183APG1"/>
<evidence type="ECO:0000313" key="2">
    <source>
        <dbReference type="Proteomes" id="UP000272942"/>
    </source>
</evidence>
<evidence type="ECO:0000313" key="1">
    <source>
        <dbReference type="EMBL" id="VDP84295.1"/>
    </source>
</evidence>
<dbReference type="Proteomes" id="UP000272942">
    <property type="component" value="Unassembled WGS sequence"/>
</dbReference>
<reference evidence="3" key="1">
    <citation type="submission" date="2016-06" db="UniProtKB">
        <authorList>
            <consortium name="WormBaseParasite"/>
        </authorList>
    </citation>
    <scope>IDENTIFICATION</scope>
</reference>
<keyword evidence="2" id="KW-1185">Reference proteome</keyword>
<proteinExistence type="predicted"/>
<protein>
    <submittedName>
        <fullName evidence="3">HECT domain-containing protein</fullName>
    </submittedName>
</protein>
<sequence>MTRTITPLLDNTIGLLGQMLIKGAGNACSNSSDIRQQGVAVIHLVIGCVSGVLNAANEGPGRELHLERPLASFVLSCLRHVNWDDRVKQDELNWTYTVENQTTLPHPCPADPDSQSQTATFAGSLTFLCMLLTQSLCDSAVETKASLQQLIELILSSFDVSTVGERYYTFILSNMDELQLPAHCVLMPPTSLEGRLFCLLASAGGMTASPGHAPIVHKPSDSSSSNRLYPSLDSFPPSVPRSQVHKRLCYLRKITSLLQYALLRGQIPARDVETLKAGPLLSTIAQPVASSNESLGESLFSRFLAQPMGSLFRRLRSSTVNLASTNERETEEPARILAVLCWLRIGNLLSELEAVGATSTWADPSSGEFSELTELCAEVMRLIQSGAPQSSGPVSNVSVELNAVEQRLNLLSGAIVSWILGRQGTEPGISNPPSVPLTLVPPRSIHAGLSKPICYTLLIQNTPTDQGCVAALVRVLEASIWSVLTLAPNGMSFAARFESVNNIFIYALSRHSNEAFLVSNTFTYGCLREASLLPLFYLATSRSHRFGRSNLTADGPQILLADMMHWLNTLDWKSFTLENPVKLSGLMLSISFVAHTFEMKNSTIANGCADCCTYHPAWKSVQSSDPASKTRCAVASLVKQLLNVLADVRKLLTPWKATVESDNKNSEYAVRILNLVNIIGGLLSSWLGRDSDGLQLPFEPLQRFSSASQPSNANTGAIGCFVCASTFGSLAQLHPGPGGQLCVHSSLARFTSVY</sequence>
<dbReference type="EMBL" id="UZAN01046552">
    <property type="protein sequence ID" value="VDP84295.1"/>
    <property type="molecule type" value="Genomic_DNA"/>
</dbReference>
<gene>
    <name evidence="1" type="ORF">ECPE_LOCUS8846</name>
</gene>
<accession>A0A183APG1</accession>